<dbReference type="Proteomes" id="UP000037179">
    <property type="component" value="Unassembled WGS sequence"/>
</dbReference>
<evidence type="ECO:0000256" key="1">
    <source>
        <dbReference type="SAM" id="Phobius"/>
    </source>
</evidence>
<keyword evidence="4" id="KW-1185">Reference proteome</keyword>
<evidence type="ECO:0000313" key="4">
    <source>
        <dbReference type="Proteomes" id="UP000037179"/>
    </source>
</evidence>
<feature type="transmembrane region" description="Helical" evidence="1">
    <location>
        <begin position="12"/>
        <end position="38"/>
    </location>
</feature>
<dbReference type="EMBL" id="BBYQ01000011">
    <property type="protein sequence ID" value="GAP26874.1"/>
    <property type="molecule type" value="Genomic_DNA"/>
</dbReference>
<feature type="transmembrane region" description="Helical" evidence="1">
    <location>
        <begin position="96"/>
        <end position="117"/>
    </location>
</feature>
<reference evidence="4" key="1">
    <citation type="submission" date="2015-07" db="EMBL/GenBank/DDBJ databases">
        <title>Nocardia seriolae U-1 whole genome shotgun sequence.</title>
        <authorList>
            <person name="Imajoh M."/>
            <person name="Fukumoto Y."/>
            <person name="Sukeda M."/>
            <person name="Yamane J."/>
            <person name="Yamasaki K."/>
            <person name="Shimizu M."/>
            <person name="Ohnishi K."/>
            <person name="Oshima S."/>
        </authorList>
    </citation>
    <scope>NUCLEOTIDE SEQUENCE [LARGE SCALE GENOMIC DNA]</scope>
    <source>
        <strain evidence="4">U-1</strain>
    </source>
</reference>
<evidence type="ECO:0000313" key="3">
    <source>
        <dbReference type="EMBL" id="GAP26874.1"/>
    </source>
</evidence>
<dbReference type="EMBL" id="CP017839">
    <property type="protein sequence ID" value="APA95064.1"/>
    <property type="molecule type" value="Genomic_DNA"/>
</dbReference>
<gene>
    <name evidence="2" type="ORF">NS506_00990</name>
    <name evidence="3" type="ORF">NSK11_contig00011-0011</name>
</gene>
<keyword evidence="1" id="KW-0812">Transmembrane</keyword>
<name>A0ABC9YN78_9NOCA</name>
<feature type="transmembrane region" description="Helical" evidence="1">
    <location>
        <begin position="68"/>
        <end position="89"/>
    </location>
</feature>
<dbReference type="Proteomes" id="UP000180166">
    <property type="component" value="Chromosome"/>
</dbReference>
<accession>A0ABC9YN78</accession>
<dbReference type="AlphaFoldDB" id="A0ABC9YN78"/>
<reference evidence="3 4" key="2">
    <citation type="journal article" date="2016" name="Genome Announc.">
        <title>Draft Genome Sequence of Erythromycin- and Oxytetracycline-Sensitive Nocardia seriolae Strain U-1 (NBRC 110359).</title>
        <authorList>
            <person name="Imajoh M."/>
            <person name="Sukeda M."/>
            <person name="Shimizu M."/>
            <person name="Yamane J."/>
            <person name="Ohnishi K."/>
            <person name="Oshima S."/>
        </authorList>
    </citation>
    <scope>NUCLEOTIDE SEQUENCE [LARGE SCALE GENOMIC DNA]</scope>
    <source>
        <strain evidence="3 4">U-1</strain>
    </source>
</reference>
<evidence type="ECO:0000313" key="5">
    <source>
        <dbReference type="Proteomes" id="UP000180166"/>
    </source>
</evidence>
<dbReference type="KEGG" id="nsr:NS506_00990"/>
<keyword evidence="1" id="KW-1133">Transmembrane helix</keyword>
<proteinExistence type="predicted"/>
<evidence type="ECO:0008006" key="6">
    <source>
        <dbReference type="Google" id="ProtNLM"/>
    </source>
</evidence>
<evidence type="ECO:0000313" key="2">
    <source>
        <dbReference type="EMBL" id="APA95064.1"/>
    </source>
</evidence>
<keyword evidence="1" id="KW-0472">Membrane</keyword>
<dbReference type="InterPro" id="IPR025962">
    <property type="entry name" value="SdpI/YhfL"/>
</dbReference>
<protein>
    <recommendedName>
        <fullName evidence="6">SdpI family protein</fullName>
    </recommendedName>
</protein>
<organism evidence="3 4">
    <name type="scientific">Nocardia seriolae</name>
    <dbReference type="NCBI Taxonomy" id="37332"/>
    <lineage>
        <taxon>Bacteria</taxon>
        <taxon>Bacillati</taxon>
        <taxon>Actinomycetota</taxon>
        <taxon>Actinomycetes</taxon>
        <taxon>Mycobacteriales</taxon>
        <taxon>Nocardiaceae</taxon>
        <taxon>Nocardia</taxon>
    </lineage>
</organism>
<sequence length="149" mass="14716">MAFPRPKKGRGTVYRVFVVALILFVFAAVAVVTGVLGFTGALPGNRYFGVHSEAAVKTEEAFKLANKVAAPTSIVAGLLLAASGAVAIVAGGIPALIVAVVAVVIAVFTLGAGAAAAEKALAVAFPEEKVGGCGSACGSCSLRDACEPA</sequence>
<reference evidence="2 5" key="3">
    <citation type="submission" date="2016-10" db="EMBL/GenBank/DDBJ databases">
        <title>Genome sequence of Nocardia seriolae strain EM150506, isolated from Anguila japonica.</title>
        <authorList>
            <person name="Han H.-J."/>
        </authorList>
    </citation>
    <scope>NUCLEOTIDE SEQUENCE [LARGE SCALE GENOMIC DNA]</scope>
    <source>
        <strain evidence="2 5">EM150506</strain>
    </source>
</reference>
<dbReference type="Pfam" id="PF13630">
    <property type="entry name" value="SdpI"/>
    <property type="match status" value="1"/>
</dbReference>